<dbReference type="PANTHER" id="PTHR34780:SF2">
    <property type="entry name" value="GENOME ASSEMBLY, CHROMOSOME: A02"/>
    <property type="match status" value="1"/>
</dbReference>
<proteinExistence type="predicted"/>
<reference evidence="1 2" key="1">
    <citation type="submission" date="2018-06" db="EMBL/GenBank/DDBJ databases">
        <title>The Genome of Cuscuta australis (Dodder) Provides Insight into the Evolution of Plant Parasitism.</title>
        <authorList>
            <person name="Liu H."/>
        </authorList>
    </citation>
    <scope>NUCLEOTIDE SEQUENCE [LARGE SCALE GENOMIC DNA]</scope>
    <source>
        <strain evidence="2">cv. Yunnan</strain>
        <tissue evidence="1">Vines</tissue>
    </source>
</reference>
<dbReference type="PANTHER" id="PTHR34780">
    <property type="entry name" value="OS08G0427800 PROTEIN"/>
    <property type="match status" value="1"/>
</dbReference>
<accession>A0A328DQZ9</accession>
<dbReference type="AlphaFoldDB" id="A0A328DQZ9"/>
<evidence type="ECO:0000313" key="2">
    <source>
        <dbReference type="Proteomes" id="UP000249390"/>
    </source>
</evidence>
<name>A0A328DQZ9_9ASTE</name>
<evidence type="ECO:0000313" key="1">
    <source>
        <dbReference type="EMBL" id="RAL48095.1"/>
    </source>
</evidence>
<dbReference type="EMBL" id="NQVE01000102">
    <property type="protein sequence ID" value="RAL48095.1"/>
    <property type="molecule type" value="Genomic_DNA"/>
</dbReference>
<organism evidence="1 2">
    <name type="scientific">Cuscuta australis</name>
    <dbReference type="NCBI Taxonomy" id="267555"/>
    <lineage>
        <taxon>Eukaryota</taxon>
        <taxon>Viridiplantae</taxon>
        <taxon>Streptophyta</taxon>
        <taxon>Embryophyta</taxon>
        <taxon>Tracheophyta</taxon>
        <taxon>Spermatophyta</taxon>
        <taxon>Magnoliopsida</taxon>
        <taxon>eudicotyledons</taxon>
        <taxon>Gunneridae</taxon>
        <taxon>Pentapetalae</taxon>
        <taxon>asterids</taxon>
        <taxon>lamiids</taxon>
        <taxon>Solanales</taxon>
        <taxon>Convolvulaceae</taxon>
        <taxon>Cuscuteae</taxon>
        <taxon>Cuscuta</taxon>
        <taxon>Cuscuta subgen. Grammica</taxon>
        <taxon>Cuscuta sect. Cleistogrammica</taxon>
    </lineage>
</organism>
<keyword evidence="2" id="KW-1185">Reference proteome</keyword>
<protein>
    <submittedName>
        <fullName evidence="1">Uncharacterized protein</fullName>
    </submittedName>
</protein>
<gene>
    <name evidence="1" type="ORF">DM860_017886</name>
</gene>
<dbReference type="Proteomes" id="UP000249390">
    <property type="component" value="Unassembled WGS sequence"/>
</dbReference>
<comment type="caution">
    <text evidence="1">The sequence shown here is derived from an EMBL/GenBank/DDBJ whole genome shotgun (WGS) entry which is preliminary data.</text>
</comment>
<sequence>MKRQQEAGENTKTATAMIPMHSQVRKIRQEIEKVKRPSLDRVTATRPHVFREDMTASGGGRQQRSRSPLGLAQRPVAVGVEFDEDEFELSLLI</sequence>